<keyword evidence="2" id="KW-0472">Membrane</keyword>
<evidence type="ECO:0000313" key="4">
    <source>
        <dbReference type="Proteomes" id="UP001172743"/>
    </source>
</evidence>
<dbReference type="Proteomes" id="UP001172743">
    <property type="component" value="Unassembled WGS sequence"/>
</dbReference>
<evidence type="ECO:0008006" key="5">
    <source>
        <dbReference type="Google" id="ProtNLM"/>
    </source>
</evidence>
<evidence type="ECO:0000313" key="3">
    <source>
        <dbReference type="EMBL" id="MDN4495360.1"/>
    </source>
</evidence>
<organism evidence="3 4">
    <name type="scientific">Ureibacillus aquaedulcis</name>
    <dbReference type="NCBI Taxonomy" id="3058421"/>
    <lineage>
        <taxon>Bacteria</taxon>
        <taxon>Bacillati</taxon>
        <taxon>Bacillota</taxon>
        <taxon>Bacilli</taxon>
        <taxon>Bacillales</taxon>
        <taxon>Caryophanaceae</taxon>
        <taxon>Ureibacillus</taxon>
    </lineage>
</organism>
<accession>A0ABT8GVC3</accession>
<dbReference type="EMBL" id="JAUHTQ010000020">
    <property type="protein sequence ID" value="MDN4495360.1"/>
    <property type="molecule type" value="Genomic_DNA"/>
</dbReference>
<keyword evidence="1" id="KW-0175">Coiled coil</keyword>
<sequence>MKNNNNIDNKKTQKPNIDQAGALAVIAGLFSTLGEGFATLSAALALQEEQKKNQARDANSAKIDLQNIERKIDSLENEIRQMKKMLLSNRTR</sequence>
<keyword evidence="2" id="KW-1133">Transmembrane helix</keyword>
<gene>
    <name evidence="3" type="ORF">QYB95_17560</name>
</gene>
<dbReference type="RefSeq" id="WP_301139676.1">
    <property type="nucleotide sequence ID" value="NZ_JAUHTQ010000020.1"/>
</dbReference>
<evidence type="ECO:0000256" key="2">
    <source>
        <dbReference type="SAM" id="Phobius"/>
    </source>
</evidence>
<reference evidence="3" key="1">
    <citation type="submission" date="2023-07" db="EMBL/GenBank/DDBJ databases">
        <title>Ureibacillus sp. isolated from freshwater well.</title>
        <authorList>
            <person name="Kirdat K."/>
            <person name="Bhatt A."/>
            <person name="Teware R."/>
            <person name="Bhavsar Y."/>
            <person name="Yadav A."/>
        </authorList>
    </citation>
    <scope>NUCLEOTIDE SEQUENCE</scope>
    <source>
        <strain evidence="3">BA0131</strain>
    </source>
</reference>
<protein>
    <recommendedName>
        <fullName evidence="5">Translation initiation factor 2</fullName>
    </recommendedName>
</protein>
<keyword evidence="4" id="KW-1185">Reference proteome</keyword>
<comment type="caution">
    <text evidence="3">The sequence shown here is derived from an EMBL/GenBank/DDBJ whole genome shotgun (WGS) entry which is preliminary data.</text>
</comment>
<keyword evidence="2" id="KW-0812">Transmembrane</keyword>
<name>A0ABT8GVC3_9BACL</name>
<feature type="coiled-coil region" evidence="1">
    <location>
        <begin position="51"/>
        <end position="92"/>
    </location>
</feature>
<proteinExistence type="predicted"/>
<evidence type="ECO:0000256" key="1">
    <source>
        <dbReference type="SAM" id="Coils"/>
    </source>
</evidence>
<feature type="transmembrane region" description="Helical" evidence="2">
    <location>
        <begin position="20"/>
        <end position="46"/>
    </location>
</feature>